<dbReference type="PANTHER" id="PTHR43434:SF1">
    <property type="entry name" value="PHOSPHOGLYCOLATE PHOSPHATASE"/>
    <property type="match status" value="1"/>
</dbReference>
<reference evidence="1 2" key="1">
    <citation type="journal article" date="1979" name="Int. J. Syst. Evol. Microbiol.">
        <title>Bacillus globisporus subsp. marinus subsp. nov.</title>
        <authorList>
            <person name="Liu H."/>
        </authorList>
    </citation>
    <scope>NUCLEOTIDE SEQUENCE [LARGE SCALE GENOMIC DNA]</scope>
    <source>
        <strain evidence="1 2">DSM 1297</strain>
    </source>
</reference>
<dbReference type="Gene3D" id="1.10.150.240">
    <property type="entry name" value="Putative phosphatase, domain 2"/>
    <property type="match status" value="1"/>
</dbReference>
<protein>
    <submittedName>
        <fullName evidence="1">HAD hydrolase-like protein</fullName>
    </submittedName>
</protein>
<dbReference type="InterPro" id="IPR036412">
    <property type="entry name" value="HAD-like_sf"/>
</dbReference>
<gene>
    <name evidence="1" type="ORF">AB1471_12775</name>
</gene>
<keyword evidence="2" id="KW-1185">Reference proteome</keyword>
<sequence length="210" mass="23736">MALLILDLDGTLVDSTDYDTEAIHLAIEGMPHIEEPTRELVQSAYGLANGDYWAKVAPGASAQDITRIRSRRSTFLDQLVKGNDLLFPGVRETLAKLKEQGHILTTASNCGIHYLNMMLDSQNIRHYFTHPICLGTINGEKKADILTAHFDHHFLKENVYMIGDRYSDIEAAREHNIPSVICTYGFGDQEEWQKADYKIDKVEDLLCLIK</sequence>
<accession>A0ABV3Q5Q4</accession>
<proteinExistence type="predicted"/>
<evidence type="ECO:0000313" key="2">
    <source>
        <dbReference type="Proteomes" id="UP001556040"/>
    </source>
</evidence>
<organism evidence="1 2">
    <name type="scientific">Jeotgalibacillus marinus</name>
    <dbReference type="NCBI Taxonomy" id="86667"/>
    <lineage>
        <taxon>Bacteria</taxon>
        <taxon>Bacillati</taxon>
        <taxon>Bacillota</taxon>
        <taxon>Bacilli</taxon>
        <taxon>Bacillales</taxon>
        <taxon>Caryophanaceae</taxon>
        <taxon>Jeotgalibacillus</taxon>
    </lineage>
</organism>
<dbReference type="Pfam" id="PF13419">
    <property type="entry name" value="HAD_2"/>
    <property type="match status" value="1"/>
</dbReference>
<name>A0ABV3Q5Q4_9BACL</name>
<dbReference type="InterPro" id="IPR023198">
    <property type="entry name" value="PGP-like_dom2"/>
</dbReference>
<dbReference type="PANTHER" id="PTHR43434">
    <property type="entry name" value="PHOSPHOGLYCOLATE PHOSPHATASE"/>
    <property type="match status" value="1"/>
</dbReference>
<evidence type="ECO:0000313" key="1">
    <source>
        <dbReference type="EMBL" id="MEW9502664.1"/>
    </source>
</evidence>
<dbReference type="RefSeq" id="WP_367780153.1">
    <property type="nucleotide sequence ID" value="NZ_JBFMIA010000013.1"/>
</dbReference>
<dbReference type="EMBL" id="JBFMIA010000013">
    <property type="protein sequence ID" value="MEW9502664.1"/>
    <property type="molecule type" value="Genomic_DNA"/>
</dbReference>
<dbReference type="InterPro" id="IPR023214">
    <property type="entry name" value="HAD_sf"/>
</dbReference>
<dbReference type="InterPro" id="IPR041492">
    <property type="entry name" value="HAD_2"/>
</dbReference>
<dbReference type="SFLD" id="SFLDG01129">
    <property type="entry name" value="C1.5:_HAD__Beta-PGM__Phosphata"/>
    <property type="match status" value="1"/>
</dbReference>
<dbReference type="SUPFAM" id="SSF56784">
    <property type="entry name" value="HAD-like"/>
    <property type="match status" value="1"/>
</dbReference>
<dbReference type="SFLD" id="SFLDS00003">
    <property type="entry name" value="Haloacid_Dehalogenase"/>
    <property type="match status" value="1"/>
</dbReference>
<comment type="caution">
    <text evidence="1">The sequence shown here is derived from an EMBL/GenBank/DDBJ whole genome shotgun (WGS) entry which is preliminary data.</text>
</comment>
<dbReference type="InterPro" id="IPR050155">
    <property type="entry name" value="HAD-like_hydrolase_sf"/>
</dbReference>
<dbReference type="Proteomes" id="UP001556040">
    <property type="component" value="Unassembled WGS sequence"/>
</dbReference>
<dbReference type="Gene3D" id="3.40.50.1000">
    <property type="entry name" value="HAD superfamily/HAD-like"/>
    <property type="match status" value="1"/>
</dbReference>